<dbReference type="InterPro" id="IPR014001">
    <property type="entry name" value="Helicase_ATP-bd"/>
</dbReference>
<dbReference type="PROSITE" id="PS51192">
    <property type="entry name" value="HELICASE_ATP_BIND_1"/>
    <property type="match status" value="1"/>
</dbReference>
<evidence type="ECO:0000256" key="7">
    <source>
        <dbReference type="ARBA" id="ARBA00023254"/>
    </source>
</evidence>
<keyword evidence="5" id="KW-0067">ATP-binding</keyword>
<feature type="domain" description="Helicase ATP-binding" evidence="12">
    <location>
        <begin position="1"/>
        <end position="184"/>
    </location>
</feature>
<feature type="region of interest" description="Disordered" evidence="11">
    <location>
        <begin position="965"/>
        <end position="995"/>
    </location>
</feature>
<evidence type="ECO:0000259" key="13">
    <source>
        <dbReference type="PROSITE" id="PS51194"/>
    </source>
</evidence>
<dbReference type="Gene3D" id="1.10.10.10">
    <property type="entry name" value="Winged helix-like DNA-binding domain superfamily/Winged helix DNA-binding domain"/>
    <property type="match status" value="1"/>
</dbReference>
<dbReference type="SMART" id="SM00973">
    <property type="entry name" value="Sec63"/>
    <property type="match status" value="1"/>
</dbReference>
<dbReference type="Pfam" id="PF00270">
    <property type="entry name" value="DEAD"/>
    <property type="match status" value="1"/>
</dbReference>
<evidence type="ECO:0000256" key="10">
    <source>
        <dbReference type="ARBA" id="ARBA00048988"/>
    </source>
</evidence>
<dbReference type="SMART" id="SM00490">
    <property type="entry name" value="HELICc"/>
    <property type="match status" value="1"/>
</dbReference>
<evidence type="ECO:0000259" key="12">
    <source>
        <dbReference type="PROSITE" id="PS51192"/>
    </source>
</evidence>
<evidence type="ECO:0000256" key="9">
    <source>
        <dbReference type="ARBA" id="ARBA00034808"/>
    </source>
</evidence>
<dbReference type="Pfam" id="PF23445">
    <property type="entry name" value="WHD_SNRNP200"/>
    <property type="match status" value="1"/>
</dbReference>
<dbReference type="InterPro" id="IPR052247">
    <property type="entry name" value="Meiotic_Crossover_Helicase"/>
</dbReference>
<keyword evidence="2" id="KW-0547">Nucleotide-binding</keyword>
<evidence type="ECO:0000256" key="3">
    <source>
        <dbReference type="ARBA" id="ARBA00022801"/>
    </source>
</evidence>
<keyword evidence="4" id="KW-0347">Helicase</keyword>
<dbReference type="Pfam" id="PF00271">
    <property type="entry name" value="Helicase_C"/>
    <property type="match status" value="1"/>
</dbReference>
<dbReference type="InterPro" id="IPR011545">
    <property type="entry name" value="DEAD/DEAH_box_helicase_dom"/>
</dbReference>
<keyword evidence="7" id="KW-0469">Meiosis</keyword>
<dbReference type="SUPFAM" id="SSF158702">
    <property type="entry name" value="Sec63 N-terminal domain-like"/>
    <property type="match status" value="1"/>
</dbReference>
<name>A0ABY6LFY6_9ARAC</name>
<proteinExistence type="inferred from homology"/>
<dbReference type="InterPro" id="IPR004179">
    <property type="entry name" value="Sec63-dom"/>
</dbReference>
<evidence type="ECO:0000313" key="15">
    <source>
        <dbReference type="Proteomes" id="UP001235939"/>
    </source>
</evidence>
<evidence type="ECO:0000256" key="11">
    <source>
        <dbReference type="SAM" id="MobiDB-lite"/>
    </source>
</evidence>
<protein>
    <recommendedName>
        <fullName evidence="9">DNA 3'-5' helicase</fullName>
        <ecNumber evidence="9">5.6.2.4</ecNumber>
    </recommendedName>
</protein>
<dbReference type="EMBL" id="CP092880">
    <property type="protein sequence ID" value="UYV80046.1"/>
    <property type="molecule type" value="Genomic_DNA"/>
</dbReference>
<sequence length="1019" mass="115616">MKTDKHIIVNAPTGSGKTVIFELAIIRLLTCARNNPNYGDKCKAIYIAPIKALCRERYSDWCKKFGPLGIYCLELTGDSDLEDHFNLHDCTILLTTPEKLDNLTRVCGPKFLNTQLILIDEVHLLNDDTRGHTMEAVITRMKLINNSLKRNSNQEGPRFIAVSATITNAEDIAEWVSSPDRQGMAFKMDSSIRPVKLKKIVLGYPFEDNWSEFKFDISLNYKLRRVISQYSDGLSTLIFCSTRKSVVQCSILLSRDVPSSSHRQRCINEINSVKDNKLRDCLLSGIGFHHAGLDMDDRHLVEELFLKGEIKILISTSTLAMGVNLPAHLVIIKSTSHYVNGCTVEYSDTEILQMMGRAGRPQFDTHATVVIMTKTRLRTKYLSLIEGTNCVESSLHKHLVEHLNAEIVLNTIVDVSIAMEWIRSTFLYIRIMKNPTYYNVPGDYSKEQIEKHLQDLCLNELNGLAKFKIIQMDEDGFSLRPLNGAYLMAKYSVAFETMKLFSTLNGDETLEQLVEVISSCKEFADIALRASEKKTLNMLNKNKNKSTIRFPFKTKITTRVMKINCLIQAAFDCFTIYESSLNQDMSRITRLGVNVAKCLSEFLFQNPKGAKALVNAVVLAKCFKARLWENSKLVSRQLNRIGPALSEALVNARLTTFEALENANPRELETILNRNPPFGTQLRESAAQIPKYQITVEQGTRLSGSTAVLSLHIAIKNRAYLGSVKNAKLGSSVLIISDKEAVVYKQRLWNSQLLKMEAWTKSIHVQRKSNECFIDVDLINESYVGIDFHSTYKPHFEDRVNFSTSYFKQTYNTNKEELIPQVPKTKPIKEPASHQSKSLNGIDQMISNLHAKSEILPQKNFKMALRNPTFNRNMDTKPIQTPSHHVKEYPTSKEPLPSVQIVEPFCVKYENRNLKRRLREEDVWLRETTEDILPANSKKARQYPRLTEEELAAYCQAAVADWDDGDTDDCPKPSFDLGWATPPPATSPKKPSKTFLPVISAPPSDLISLEHYLNNDRFG</sequence>
<dbReference type="InterPro" id="IPR001650">
    <property type="entry name" value="Helicase_C-like"/>
</dbReference>
<dbReference type="InterPro" id="IPR027417">
    <property type="entry name" value="P-loop_NTPase"/>
</dbReference>
<dbReference type="Proteomes" id="UP001235939">
    <property type="component" value="Chromosome 18"/>
</dbReference>
<reference evidence="14 15" key="1">
    <citation type="submission" date="2022-01" db="EMBL/GenBank/DDBJ databases">
        <title>A chromosomal length assembly of Cordylochernes scorpioides.</title>
        <authorList>
            <person name="Zeh D."/>
            <person name="Zeh J."/>
        </authorList>
    </citation>
    <scope>NUCLEOTIDE SEQUENCE [LARGE SCALE GENOMIC DNA]</scope>
    <source>
        <strain evidence="14">IN4F17</strain>
        <tissue evidence="14">Whole Body</tissue>
    </source>
</reference>
<keyword evidence="3" id="KW-0378">Hydrolase</keyword>
<dbReference type="PROSITE" id="PS51194">
    <property type="entry name" value="HELICASE_CTER"/>
    <property type="match status" value="1"/>
</dbReference>
<keyword evidence="6" id="KW-0413">Isomerase</keyword>
<evidence type="ECO:0000313" key="14">
    <source>
        <dbReference type="EMBL" id="UYV80046.1"/>
    </source>
</evidence>
<comment type="similarity">
    <text evidence="1">Belongs to the helicase family. SKI2 subfamily.</text>
</comment>
<dbReference type="CDD" id="cd18795">
    <property type="entry name" value="SF2_C_Ski2"/>
    <property type="match status" value="1"/>
</dbReference>
<evidence type="ECO:0000256" key="2">
    <source>
        <dbReference type="ARBA" id="ARBA00022741"/>
    </source>
</evidence>
<dbReference type="PANTHER" id="PTHR47835">
    <property type="entry name" value="HFM1, ATP DEPENDENT DNA HELICASE HOMOLOG"/>
    <property type="match status" value="1"/>
</dbReference>
<comment type="catalytic activity">
    <reaction evidence="10">
        <text>ATP + H2O = ADP + phosphate + H(+)</text>
        <dbReference type="Rhea" id="RHEA:13065"/>
        <dbReference type="ChEBI" id="CHEBI:15377"/>
        <dbReference type="ChEBI" id="CHEBI:15378"/>
        <dbReference type="ChEBI" id="CHEBI:30616"/>
        <dbReference type="ChEBI" id="CHEBI:43474"/>
        <dbReference type="ChEBI" id="CHEBI:456216"/>
        <dbReference type="EC" id="5.6.2.4"/>
    </reaction>
</comment>
<dbReference type="Gene3D" id="1.10.3380.10">
    <property type="entry name" value="Sec63 N-terminal domain-like domain"/>
    <property type="match status" value="1"/>
</dbReference>
<gene>
    <name evidence="14" type="ORF">LAZ67_18001494</name>
</gene>
<dbReference type="Gene3D" id="3.40.50.300">
    <property type="entry name" value="P-loop containing nucleotide triphosphate hydrolases"/>
    <property type="match status" value="2"/>
</dbReference>
<dbReference type="SMART" id="SM00487">
    <property type="entry name" value="DEXDc"/>
    <property type="match status" value="1"/>
</dbReference>
<evidence type="ECO:0000256" key="8">
    <source>
        <dbReference type="ARBA" id="ARBA00034617"/>
    </source>
</evidence>
<accession>A0ABY6LFY6</accession>
<evidence type="ECO:0000256" key="6">
    <source>
        <dbReference type="ARBA" id="ARBA00023235"/>
    </source>
</evidence>
<dbReference type="PANTHER" id="PTHR47835:SF3">
    <property type="entry name" value="HELICASE FOR MEIOSIS 1"/>
    <property type="match status" value="1"/>
</dbReference>
<dbReference type="InterPro" id="IPR036388">
    <property type="entry name" value="WH-like_DNA-bd_sf"/>
</dbReference>
<feature type="domain" description="Helicase C-terminal" evidence="13">
    <location>
        <begin position="222"/>
        <end position="407"/>
    </location>
</feature>
<dbReference type="EC" id="5.6.2.4" evidence="9"/>
<keyword evidence="15" id="KW-1185">Reference proteome</keyword>
<comment type="catalytic activity">
    <reaction evidence="8">
        <text>Couples ATP hydrolysis with the unwinding of duplex DNA by translocating in the 3'-5' direction.</text>
        <dbReference type="EC" id="5.6.2.4"/>
    </reaction>
</comment>
<evidence type="ECO:0000256" key="1">
    <source>
        <dbReference type="ARBA" id="ARBA00010140"/>
    </source>
</evidence>
<dbReference type="InterPro" id="IPR057842">
    <property type="entry name" value="WH_MER3"/>
</dbReference>
<organism evidence="14 15">
    <name type="scientific">Cordylochernes scorpioides</name>
    <dbReference type="NCBI Taxonomy" id="51811"/>
    <lineage>
        <taxon>Eukaryota</taxon>
        <taxon>Metazoa</taxon>
        <taxon>Ecdysozoa</taxon>
        <taxon>Arthropoda</taxon>
        <taxon>Chelicerata</taxon>
        <taxon>Arachnida</taxon>
        <taxon>Pseudoscorpiones</taxon>
        <taxon>Cheliferoidea</taxon>
        <taxon>Chernetidae</taxon>
        <taxon>Cordylochernes</taxon>
    </lineage>
</organism>
<dbReference type="SUPFAM" id="SSF52540">
    <property type="entry name" value="P-loop containing nucleoside triphosphate hydrolases"/>
    <property type="match status" value="1"/>
</dbReference>
<dbReference type="Pfam" id="PF02889">
    <property type="entry name" value="Sec63"/>
    <property type="match status" value="1"/>
</dbReference>
<evidence type="ECO:0000256" key="5">
    <source>
        <dbReference type="ARBA" id="ARBA00022840"/>
    </source>
</evidence>
<evidence type="ECO:0000256" key="4">
    <source>
        <dbReference type="ARBA" id="ARBA00022806"/>
    </source>
</evidence>